<name>A0AAN9A263_HALRR</name>
<accession>A0AAN9A263</accession>
<proteinExistence type="predicted"/>
<dbReference type="AlphaFoldDB" id="A0AAN9A263"/>
<evidence type="ECO:0000256" key="1">
    <source>
        <dbReference type="SAM" id="MobiDB-lite"/>
    </source>
</evidence>
<feature type="non-terminal residue" evidence="2">
    <location>
        <position position="63"/>
    </location>
</feature>
<gene>
    <name evidence="2" type="ORF">SK128_000039</name>
</gene>
<dbReference type="Proteomes" id="UP001381693">
    <property type="component" value="Unassembled WGS sequence"/>
</dbReference>
<reference evidence="2 3" key="1">
    <citation type="submission" date="2023-11" db="EMBL/GenBank/DDBJ databases">
        <title>Halocaridina rubra genome assembly.</title>
        <authorList>
            <person name="Smith C."/>
        </authorList>
    </citation>
    <scope>NUCLEOTIDE SEQUENCE [LARGE SCALE GENOMIC DNA]</scope>
    <source>
        <strain evidence="2">EP-1</strain>
        <tissue evidence="2">Whole</tissue>
    </source>
</reference>
<feature type="region of interest" description="Disordered" evidence="1">
    <location>
        <begin position="1"/>
        <end position="24"/>
    </location>
</feature>
<organism evidence="2 3">
    <name type="scientific">Halocaridina rubra</name>
    <name type="common">Hawaiian red shrimp</name>
    <dbReference type="NCBI Taxonomy" id="373956"/>
    <lineage>
        <taxon>Eukaryota</taxon>
        <taxon>Metazoa</taxon>
        <taxon>Ecdysozoa</taxon>
        <taxon>Arthropoda</taxon>
        <taxon>Crustacea</taxon>
        <taxon>Multicrustacea</taxon>
        <taxon>Malacostraca</taxon>
        <taxon>Eumalacostraca</taxon>
        <taxon>Eucarida</taxon>
        <taxon>Decapoda</taxon>
        <taxon>Pleocyemata</taxon>
        <taxon>Caridea</taxon>
        <taxon>Atyoidea</taxon>
        <taxon>Atyidae</taxon>
        <taxon>Halocaridina</taxon>
    </lineage>
</organism>
<keyword evidence="3" id="KW-1185">Reference proteome</keyword>
<dbReference type="EMBL" id="JAXCGZ010013538">
    <property type="protein sequence ID" value="KAK7072338.1"/>
    <property type="molecule type" value="Genomic_DNA"/>
</dbReference>
<sequence>MSNGSLRVGDATRGKDLTFGDGGEVTRVNKGGKGVIPYIGRGSGTEMKLPVDSNAFFHQSTVI</sequence>
<protein>
    <submittedName>
        <fullName evidence="2">Uncharacterized protein</fullName>
    </submittedName>
</protein>
<evidence type="ECO:0000313" key="3">
    <source>
        <dbReference type="Proteomes" id="UP001381693"/>
    </source>
</evidence>
<evidence type="ECO:0000313" key="2">
    <source>
        <dbReference type="EMBL" id="KAK7072338.1"/>
    </source>
</evidence>
<comment type="caution">
    <text evidence="2">The sequence shown here is derived from an EMBL/GenBank/DDBJ whole genome shotgun (WGS) entry which is preliminary data.</text>
</comment>